<reference evidence="1 2" key="1">
    <citation type="submission" date="2024-10" db="EMBL/GenBank/DDBJ databases">
        <title>Updated reference genomes for cyclostephanoid diatoms.</title>
        <authorList>
            <person name="Roberts W.R."/>
            <person name="Alverson A.J."/>
        </authorList>
    </citation>
    <scope>NUCLEOTIDE SEQUENCE [LARGE SCALE GENOMIC DNA]</scope>
    <source>
        <strain evidence="1 2">AJA232-27</strain>
    </source>
</reference>
<gene>
    <name evidence="1" type="ORF">ACHAWU_006555</name>
</gene>
<evidence type="ECO:0000313" key="1">
    <source>
        <dbReference type="EMBL" id="KAL3761525.1"/>
    </source>
</evidence>
<dbReference type="AlphaFoldDB" id="A0ABD3MBP4"/>
<protein>
    <submittedName>
        <fullName evidence="1">Uncharacterized protein</fullName>
    </submittedName>
</protein>
<sequence>MSNLQEPLKFSNISTSCFGFFRAIPSTSPWKTRKFRALSNTPMEANLASYCLKVTFLPLI</sequence>
<evidence type="ECO:0000313" key="2">
    <source>
        <dbReference type="Proteomes" id="UP001530293"/>
    </source>
</evidence>
<name>A0ABD3MBP4_9STRA</name>
<organism evidence="1 2">
    <name type="scientific">Discostella pseudostelligera</name>
    <dbReference type="NCBI Taxonomy" id="259834"/>
    <lineage>
        <taxon>Eukaryota</taxon>
        <taxon>Sar</taxon>
        <taxon>Stramenopiles</taxon>
        <taxon>Ochrophyta</taxon>
        <taxon>Bacillariophyta</taxon>
        <taxon>Coscinodiscophyceae</taxon>
        <taxon>Thalassiosirophycidae</taxon>
        <taxon>Stephanodiscales</taxon>
        <taxon>Stephanodiscaceae</taxon>
        <taxon>Discostella</taxon>
    </lineage>
</organism>
<comment type="caution">
    <text evidence="1">The sequence shown here is derived from an EMBL/GenBank/DDBJ whole genome shotgun (WGS) entry which is preliminary data.</text>
</comment>
<accession>A0ABD3MBP4</accession>
<dbReference type="EMBL" id="JALLBG020000149">
    <property type="protein sequence ID" value="KAL3761525.1"/>
    <property type="molecule type" value="Genomic_DNA"/>
</dbReference>
<keyword evidence="2" id="KW-1185">Reference proteome</keyword>
<proteinExistence type="predicted"/>
<dbReference type="Proteomes" id="UP001530293">
    <property type="component" value="Unassembled WGS sequence"/>
</dbReference>